<keyword evidence="1 3" id="KW-0413">Isomerase</keyword>
<proteinExistence type="predicted"/>
<comment type="caution">
    <text evidence="3">The sequence shown here is derived from an EMBL/GenBank/DDBJ whole genome shotgun (WGS) entry which is preliminary data.</text>
</comment>
<dbReference type="Proteomes" id="UP000724657">
    <property type="component" value="Unassembled WGS sequence"/>
</dbReference>
<feature type="domain" description="Chorismate mutase" evidence="2">
    <location>
        <begin position="1"/>
        <end position="88"/>
    </location>
</feature>
<dbReference type="GO" id="GO:0009697">
    <property type="term" value="P:salicylic acid biosynthetic process"/>
    <property type="evidence" value="ECO:0007669"/>
    <property type="project" value="TreeGrafter"/>
</dbReference>
<dbReference type="PANTHER" id="PTHR38041:SF1">
    <property type="entry name" value="CHORISMATE MUTASE"/>
    <property type="match status" value="1"/>
</dbReference>
<dbReference type="Gene3D" id="1.20.59.10">
    <property type="entry name" value="Chorismate mutase"/>
    <property type="match status" value="1"/>
</dbReference>
<organism evidence="3 4">
    <name type="scientific">Candidatus Fusobacterium pullicola</name>
    <dbReference type="NCBI Taxonomy" id="2838601"/>
    <lineage>
        <taxon>Bacteria</taxon>
        <taxon>Fusobacteriati</taxon>
        <taxon>Fusobacteriota</taxon>
        <taxon>Fusobacteriia</taxon>
        <taxon>Fusobacteriales</taxon>
        <taxon>Fusobacteriaceae</taxon>
        <taxon>Fusobacterium</taxon>
    </lineage>
</organism>
<evidence type="ECO:0000313" key="3">
    <source>
        <dbReference type="EMBL" id="MBU3842021.1"/>
    </source>
</evidence>
<dbReference type="SMART" id="SM00830">
    <property type="entry name" value="CM_2"/>
    <property type="match status" value="1"/>
</dbReference>
<dbReference type="NCBIfam" id="TIGR01805">
    <property type="entry name" value="CM_mono_grmpos"/>
    <property type="match status" value="1"/>
</dbReference>
<dbReference type="InterPro" id="IPR011279">
    <property type="entry name" value="Chorismate_mutase_GmP"/>
</dbReference>
<accession>A0A9E2NYH2</accession>
<dbReference type="EMBL" id="JAHLFN010000027">
    <property type="protein sequence ID" value="MBU3842021.1"/>
    <property type="molecule type" value="Genomic_DNA"/>
</dbReference>
<dbReference type="Pfam" id="PF01817">
    <property type="entry name" value="CM_2"/>
    <property type="match status" value="1"/>
</dbReference>
<protein>
    <submittedName>
        <fullName evidence="3">Chorismate mutase</fullName>
        <ecNumber evidence="3">5.4.99.5</ecNumber>
    </submittedName>
</protein>
<dbReference type="PANTHER" id="PTHR38041">
    <property type="entry name" value="CHORISMATE MUTASE"/>
    <property type="match status" value="1"/>
</dbReference>
<name>A0A9E2NYH2_9FUSO</name>
<dbReference type="SUPFAM" id="SSF48600">
    <property type="entry name" value="Chorismate mutase II"/>
    <property type="match status" value="1"/>
</dbReference>
<evidence type="ECO:0000256" key="1">
    <source>
        <dbReference type="ARBA" id="ARBA00023235"/>
    </source>
</evidence>
<reference evidence="3" key="2">
    <citation type="submission" date="2021-04" db="EMBL/GenBank/DDBJ databases">
        <authorList>
            <person name="Gilroy R."/>
        </authorList>
    </citation>
    <scope>NUCLEOTIDE SEQUENCE</scope>
    <source>
        <strain evidence="3">A6-441</strain>
    </source>
</reference>
<gene>
    <name evidence="3" type="ORF">IAA47_03405</name>
</gene>
<evidence type="ECO:0000313" key="4">
    <source>
        <dbReference type="Proteomes" id="UP000724657"/>
    </source>
</evidence>
<dbReference type="EC" id="5.4.99.5" evidence="3"/>
<sequence>MNKLEKARENINRIDREIAKLFEERMREVEDVISYKVENNLEILDSGREKEVIERNSKLLKNEKLKEYYVDFLENMMRISKEYQKDILLKK</sequence>
<dbReference type="PROSITE" id="PS51168">
    <property type="entry name" value="CHORISMATE_MUT_2"/>
    <property type="match status" value="1"/>
</dbReference>
<dbReference type="GO" id="GO:0004106">
    <property type="term" value="F:chorismate mutase activity"/>
    <property type="evidence" value="ECO:0007669"/>
    <property type="project" value="UniProtKB-EC"/>
</dbReference>
<evidence type="ECO:0000259" key="2">
    <source>
        <dbReference type="PROSITE" id="PS51168"/>
    </source>
</evidence>
<dbReference type="GO" id="GO:0046417">
    <property type="term" value="P:chorismate metabolic process"/>
    <property type="evidence" value="ECO:0007669"/>
    <property type="project" value="InterPro"/>
</dbReference>
<dbReference type="InterPro" id="IPR036263">
    <property type="entry name" value="Chorismate_II_sf"/>
</dbReference>
<dbReference type="AlphaFoldDB" id="A0A9E2NYH2"/>
<dbReference type="InterPro" id="IPR036979">
    <property type="entry name" value="CM_dom_sf"/>
</dbReference>
<dbReference type="InterPro" id="IPR051331">
    <property type="entry name" value="Chorismate_mutase-related"/>
</dbReference>
<reference evidence="3" key="1">
    <citation type="journal article" date="2021" name="PeerJ">
        <title>Extensive microbial diversity within the chicken gut microbiome revealed by metagenomics and culture.</title>
        <authorList>
            <person name="Gilroy R."/>
            <person name="Ravi A."/>
            <person name="Getino M."/>
            <person name="Pursley I."/>
            <person name="Horton D.L."/>
            <person name="Alikhan N.F."/>
            <person name="Baker D."/>
            <person name="Gharbi K."/>
            <person name="Hall N."/>
            <person name="Watson M."/>
            <person name="Adriaenssens E.M."/>
            <person name="Foster-Nyarko E."/>
            <person name="Jarju S."/>
            <person name="Secka A."/>
            <person name="Antonio M."/>
            <person name="Oren A."/>
            <person name="Chaudhuri R.R."/>
            <person name="La Ragione R."/>
            <person name="Hildebrand F."/>
            <person name="Pallen M.J."/>
        </authorList>
    </citation>
    <scope>NUCLEOTIDE SEQUENCE</scope>
    <source>
        <strain evidence="3">A6-441</strain>
    </source>
</reference>
<dbReference type="InterPro" id="IPR002701">
    <property type="entry name" value="CM_II_prokaryot"/>
</dbReference>